<organism evidence="1 2">
    <name type="scientific">Mycetocola lacteus</name>
    <dbReference type="NCBI Taxonomy" id="76637"/>
    <lineage>
        <taxon>Bacteria</taxon>
        <taxon>Bacillati</taxon>
        <taxon>Actinomycetota</taxon>
        <taxon>Actinomycetes</taxon>
        <taxon>Micrococcales</taxon>
        <taxon>Microbacteriaceae</taxon>
        <taxon>Mycetocola</taxon>
    </lineage>
</organism>
<dbReference type="EMBL" id="RCUY01000005">
    <property type="protein sequence ID" value="RLP83367.1"/>
    <property type="molecule type" value="Genomic_DNA"/>
</dbReference>
<proteinExistence type="predicted"/>
<evidence type="ECO:0000313" key="1">
    <source>
        <dbReference type="EMBL" id="RLP83367.1"/>
    </source>
</evidence>
<dbReference type="AlphaFoldDB" id="A0A3L7ASF2"/>
<comment type="caution">
    <text evidence="1">The sequence shown here is derived from an EMBL/GenBank/DDBJ whole genome shotgun (WGS) entry which is preliminary data.</text>
</comment>
<reference evidence="1 2" key="1">
    <citation type="submission" date="2018-10" db="EMBL/GenBank/DDBJ databases">
        <authorList>
            <person name="Li J."/>
        </authorList>
    </citation>
    <scope>NUCLEOTIDE SEQUENCE [LARGE SCALE GENOMIC DNA]</scope>
    <source>
        <strain evidence="1 2">JCM 11654</strain>
    </source>
</reference>
<keyword evidence="2" id="KW-1185">Reference proteome</keyword>
<gene>
    <name evidence="1" type="ORF">D9V34_07250</name>
</gene>
<sequence>MSKFPVFLRYQDLGSYGLTRHGFDRLINEGGYERVAPGSFMRPGVIDGTAAAWVAIAAKKPRSTLCMMSALSIHGLTDEIPIHSDIAIPRGQQPVKVEFEPVSWHRFDPITFDLGRTEYPLIDGATIGLYSAERTLVDLFRLRHRWGSDIAHSALKQWLRSPARSIPALLEIAQAFPKARPALTTALEILL</sequence>
<protein>
    <recommendedName>
        <fullName evidence="3">Transcriptional regulator, AbiEi antitoxin, Type IV TA system</fullName>
    </recommendedName>
</protein>
<dbReference type="Proteomes" id="UP000269438">
    <property type="component" value="Unassembled WGS sequence"/>
</dbReference>
<evidence type="ECO:0000313" key="2">
    <source>
        <dbReference type="Proteomes" id="UP000269438"/>
    </source>
</evidence>
<dbReference type="OrthoDB" id="9789781at2"/>
<dbReference type="RefSeq" id="WP_121688167.1">
    <property type="nucleotide sequence ID" value="NZ_RCUY01000005.1"/>
</dbReference>
<evidence type="ECO:0008006" key="3">
    <source>
        <dbReference type="Google" id="ProtNLM"/>
    </source>
</evidence>
<accession>A0A3L7ASF2</accession>
<name>A0A3L7ASF2_9MICO</name>